<dbReference type="Proteomes" id="UP000198243">
    <property type="component" value="Chromosome I"/>
</dbReference>
<gene>
    <name evidence="2" type="ORF">GA0070607_4861</name>
</gene>
<dbReference type="RefSeq" id="WP_197701145.1">
    <property type="nucleotide sequence ID" value="NZ_LT607412.1"/>
</dbReference>
<accession>A0A1C4X8R8</accession>
<dbReference type="EMBL" id="LT607412">
    <property type="protein sequence ID" value="SCF04879.1"/>
    <property type="molecule type" value="Genomic_DNA"/>
</dbReference>
<sequence length="56" mass="6341">MTCRWTPLRNPPKLGSEPRSPFEHEIEAALAEELEADKRFSGDAALIVAAYRWLIS</sequence>
<evidence type="ECO:0000313" key="3">
    <source>
        <dbReference type="Proteomes" id="UP000198243"/>
    </source>
</evidence>
<feature type="region of interest" description="Disordered" evidence="1">
    <location>
        <begin position="1"/>
        <end position="21"/>
    </location>
</feature>
<evidence type="ECO:0000256" key="1">
    <source>
        <dbReference type="SAM" id="MobiDB-lite"/>
    </source>
</evidence>
<name>A0A1C4X8R8_9ACTN</name>
<proteinExistence type="predicted"/>
<reference evidence="3" key="1">
    <citation type="submission" date="2016-06" db="EMBL/GenBank/DDBJ databases">
        <authorList>
            <person name="Varghese N."/>
            <person name="Submissions Spin"/>
        </authorList>
    </citation>
    <scope>NUCLEOTIDE SEQUENCE [LARGE SCALE GENOMIC DNA]</scope>
    <source>
        <strain evidence="3">DSM 44875</strain>
    </source>
</reference>
<protein>
    <submittedName>
        <fullName evidence="2">Uncharacterized protein</fullName>
    </submittedName>
</protein>
<dbReference type="AlphaFoldDB" id="A0A1C4X8R8"/>
<evidence type="ECO:0000313" key="2">
    <source>
        <dbReference type="EMBL" id="SCF04879.1"/>
    </source>
</evidence>
<organism evidence="2 3">
    <name type="scientific">Micromonospora coriariae</name>
    <dbReference type="NCBI Taxonomy" id="285665"/>
    <lineage>
        <taxon>Bacteria</taxon>
        <taxon>Bacillati</taxon>
        <taxon>Actinomycetota</taxon>
        <taxon>Actinomycetes</taxon>
        <taxon>Micromonosporales</taxon>
        <taxon>Micromonosporaceae</taxon>
        <taxon>Micromonospora</taxon>
    </lineage>
</organism>
<keyword evidence="3" id="KW-1185">Reference proteome</keyword>